<dbReference type="GO" id="GO:0030246">
    <property type="term" value="F:carbohydrate binding"/>
    <property type="evidence" value="ECO:0007669"/>
    <property type="project" value="InterPro"/>
</dbReference>
<sequence>MYRIPLSENLFTSQNQIIAQSEHFTITAFAYPQNIASLKVQNSRGFVEILPFMGQILWDAQFDGHSLRMDNLFSRPQRGSEIIDTYGCFSFHSGLLTGGCPAPEDTHPLHGEFPCAPMDKAWLEIDENSVRVVSEYEYVRGFGHHYLAIPSVTLRANRPRFDIGMKVKNLSAYQAMPLLYMCHMNYAYVEQGVMRQNIPDNAFQLRRTVPAHVKPTPAWQAFNDEILSGKVDGSVLNRPDCYDPEIVYFADNLAQYGEDLEFELHNPATNTTFSTRFSSAEFPHATRWILNNPDQKVAAFVLPATARPEGYLAAEKAGTVQWLQPNEEKSFTVNTGIKDA</sequence>
<proteinExistence type="predicted"/>
<reference evidence="1 2" key="1">
    <citation type="submission" date="2018-06" db="EMBL/GenBank/DDBJ databases">
        <authorList>
            <consortium name="Pathogen Informatics"/>
            <person name="Doyle S."/>
        </authorList>
    </citation>
    <scope>NUCLEOTIDE SEQUENCE [LARGE SCALE GENOMIC DNA]</scope>
    <source>
        <strain evidence="1 2">NCTC10283</strain>
    </source>
</reference>
<name>A0A376BNJ4_9NEIS</name>
<dbReference type="AlphaFoldDB" id="A0A376BNJ4"/>
<gene>
    <name evidence="1" type="ORF">NCTC10283_01325</name>
</gene>
<dbReference type="InterPro" id="IPR011013">
    <property type="entry name" value="Gal_mutarotase_sf_dom"/>
</dbReference>
<evidence type="ECO:0000313" key="2">
    <source>
        <dbReference type="Proteomes" id="UP000254209"/>
    </source>
</evidence>
<dbReference type="GO" id="GO:0005975">
    <property type="term" value="P:carbohydrate metabolic process"/>
    <property type="evidence" value="ECO:0007669"/>
    <property type="project" value="InterPro"/>
</dbReference>
<dbReference type="InterPro" id="IPR027839">
    <property type="entry name" value="DUF4432"/>
</dbReference>
<protein>
    <recommendedName>
        <fullName evidence="3">DUF4432 domain-containing protein</fullName>
    </recommendedName>
</protein>
<dbReference type="Pfam" id="PF14486">
    <property type="entry name" value="DUF4432"/>
    <property type="match status" value="1"/>
</dbReference>
<evidence type="ECO:0008006" key="3">
    <source>
        <dbReference type="Google" id="ProtNLM"/>
    </source>
</evidence>
<dbReference type="STRING" id="1120980.GCA_000745955_02073"/>
<dbReference type="OrthoDB" id="146552at2"/>
<dbReference type="SUPFAM" id="SSF74650">
    <property type="entry name" value="Galactose mutarotase-like"/>
    <property type="match status" value="1"/>
</dbReference>
<dbReference type="Proteomes" id="UP000254209">
    <property type="component" value="Unassembled WGS sequence"/>
</dbReference>
<dbReference type="EMBL" id="UFSO01000002">
    <property type="protein sequence ID" value="SSY71185.1"/>
    <property type="molecule type" value="Genomic_DNA"/>
</dbReference>
<evidence type="ECO:0000313" key="1">
    <source>
        <dbReference type="EMBL" id="SSY71185.1"/>
    </source>
</evidence>
<dbReference type="InterPro" id="IPR014718">
    <property type="entry name" value="GH-type_carb-bd"/>
</dbReference>
<keyword evidence="2" id="KW-1185">Reference proteome</keyword>
<accession>A0A376BNJ4</accession>
<dbReference type="GO" id="GO:0003824">
    <property type="term" value="F:catalytic activity"/>
    <property type="evidence" value="ECO:0007669"/>
    <property type="project" value="InterPro"/>
</dbReference>
<organism evidence="1 2">
    <name type="scientific">Alysiella crassa</name>
    <dbReference type="NCBI Taxonomy" id="153491"/>
    <lineage>
        <taxon>Bacteria</taxon>
        <taxon>Pseudomonadati</taxon>
        <taxon>Pseudomonadota</taxon>
        <taxon>Betaproteobacteria</taxon>
        <taxon>Neisseriales</taxon>
        <taxon>Neisseriaceae</taxon>
        <taxon>Alysiella</taxon>
    </lineage>
</organism>
<dbReference type="Gene3D" id="2.70.98.10">
    <property type="match status" value="1"/>
</dbReference>
<dbReference type="CDD" id="cd09269">
    <property type="entry name" value="deoxyribose_mutarotase"/>
    <property type="match status" value="1"/>
</dbReference>